<dbReference type="InParanoid" id="A0A5C3NPC4"/>
<accession>A0A5C3NPC4</accession>
<name>A0A5C3NPC4_9APHY</name>
<dbReference type="AlphaFoldDB" id="A0A5C3NPC4"/>
<dbReference type="STRING" id="1314778.A0A5C3NPC4"/>
<proteinExistence type="predicted"/>
<evidence type="ECO:0000313" key="3">
    <source>
        <dbReference type="Proteomes" id="UP000308197"/>
    </source>
</evidence>
<keyword evidence="3" id="KW-1185">Reference proteome</keyword>
<reference evidence="2 3" key="1">
    <citation type="journal article" date="2019" name="Nat. Ecol. Evol.">
        <title>Megaphylogeny resolves global patterns of mushroom evolution.</title>
        <authorList>
            <person name="Varga T."/>
            <person name="Krizsan K."/>
            <person name="Foldi C."/>
            <person name="Dima B."/>
            <person name="Sanchez-Garcia M."/>
            <person name="Sanchez-Ramirez S."/>
            <person name="Szollosi G.J."/>
            <person name="Szarkandi J.G."/>
            <person name="Papp V."/>
            <person name="Albert L."/>
            <person name="Andreopoulos W."/>
            <person name="Angelini C."/>
            <person name="Antonin V."/>
            <person name="Barry K.W."/>
            <person name="Bougher N.L."/>
            <person name="Buchanan P."/>
            <person name="Buyck B."/>
            <person name="Bense V."/>
            <person name="Catcheside P."/>
            <person name="Chovatia M."/>
            <person name="Cooper J."/>
            <person name="Damon W."/>
            <person name="Desjardin D."/>
            <person name="Finy P."/>
            <person name="Geml J."/>
            <person name="Haridas S."/>
            <person name="Hughes K."/>
            <person name="Justo A."/>
            <person name="Karasinski D."/>
            <person name="Kautmanova I."/>
            <person name="Kiss B."/>
            <person name="Kocsube S."/>
            <person name="Kotiranta H."/>
            <person name="LaButti K.M."/>
            <person name="Lechner B.E."/>
            <person name="Liimatainen K."/>
            <person name="Lipzen A."/>
            <person name="Lukacs Z."/>
            <person name="Mihaltcheva S."/>
            <person name="Morgado L.N."/>
            <person name="Niskanen T."/>
            <person name="Noordeloos M.E."/>
            <person name="Ohm R.A."/>
            <person name="Ortiz-Santana B."/>
            <person name="Ovrebo C."/>
            <person name="Racz N."/>
            <person name="Riley R."/>
            <person name="Savchenko A."/>
            <person name="Shiryaev A."/>
            <person name="Soop K."/>
            <person name="Spirin V."/>
            <person name="Szebenyi C."/>
            <person name="Tomsovsky M."/>
            <person name="Tulloss R.E."/>
            <person name="Uehling J."/>
            <person name="Grigoriev I.V."/>
            <person name="Vagvolgyi C."/>
            <person name="Papp T."/>
            <person name="Martin F.M."/>
            <person name="Miettinen O."/>
            <person name="Hibbett D.S."/>
            <person name="Nagy L.G."/>
        </authorList>
    </citation>
    <scope>NUCLEOTIDE SEQUENCE [LARGE SCALE GENOMIC DNA]</scope>
    <source>
        <strain evidence="2 3">HHB13444</strain>
    </source>
</reference>
<protein>
    <recommendedName>
        <fullName evidence="1">CxC2-like cysteine cluster KDZ transposase-associated domain-containing protein</fullName>
    </recommendedName>
</protein>
<dbReference type="EMBL" id="ML212756">
    <property type="protein sequence ID" value="TFK78158.1"/>
    <property type="molecule type" value="Genomic_DNA"/>
</dbReference>
<sequence length="197" mass="22393">MRHVNEYLAELLCLEGRGKHRDGTCPRCKIPASAAYRCDDCSDCALYCADCIKALHSSQPLHRVQMWNARGFFERVTLKSLGLRIQLGHESGDRCFNPKRAFADDFVVIDITGIHEVAVDFCNCHTALAHATQLLRARWYPATYTDPKTAATFRLMEHFHVLSTQSKVSGWEFYVSLVRRTENTGTTRVKVRDISNP</sequence>
<dbReference type="Proteomes" id="UP000308197">
    <property type="component" value="Unassembled WGS sequence"/>
</dbReference>
<dbReference type="Pfam" id="PF18803">
    <property type="entry name" value="CxC2"/>
    <property type="match status" value="1"/>
</dbReference>
<dbReference type="InterPro" id="IPR041457">
    <property type="entry name" value="CxC2_KDZ-assoc"/>
</dbReference>
<feature type="domain" description="CxC2-like cysteine cluster KDZ transposase-associated" evidence="1">
    <location>
        <begin position="78"/>
        <end position="185"/>
    </location>
</feature>
<gene>
    <name evidence="2" type="ORF">K466DRAFT_507711</name>
</gene>
<evidence type="ECO:0000259" key="1">
    <source>
        <dbReference type="Pfam" id="PF18803"/>
    </source>
</evidence>
<organism evidence="2 3">
    <name type="scientific">Polyporus arcularius HHB13444</name>
    <dbReference type="NCBI Taxonomy" id="1314778"/>
    <lineage>
        <taxon>Eukaryota</taxon>
        <taxon>Fungi</taxon>
        <taxon>Dikarya</taxon>
        <taxon>Basidiomycota</taxon>
        <taxon>Agaricomycotina</taxon>
        <taxon>Agaricomycetes</taxon>
        <taxon>Polyporales</taxon>
        <taxon>Polyporaceae</taxon>
        <taxon>Polyporus</taxon>
    </lineage>
</organism>
<evidence type="ECO:0000313" key="2">
    <source>
        <dbReference type="EMBL" id="TFK78158.1"/>
    </source>
</evidence>